<dbReference type="Proteomes" id="UP000245119">
    <property type="component" value="Linkage Group LG11"/>
</dbReference>
<gene>
    <name evidence="3" type="ORF">C0Q70_18300</name>
</gene>
<feature type="domain" description="DUF7789" evidence="2">
    <location>
        <begin position="167"/>
        <end position="293"/>
    </location>
</feature>
<feature type="transmembrane region" description="Helical" evidence="1">
    <location>
        <begin position="136"/>
        <end position="156"/>
    </location>
</feature>
<dbReference type="InterPro" id="IPR056691">
    <property type="entry name" value="DUF7789"/>
</dbReference>
<dbReference type="STRING" id="400727.A0A2T7NMV3"/>
<dbReference type="PANTHER" id="PTHR39299:SF1">
    <property type="entry name" value="TRANSMEMBRANE PROTEIN"/>
    <property type="match status" value="1"/>
</dbReference>
<evidence type="ECO:0000256" key="1">
    <source>
        <dbReference type="SAM" id="Phobius"/>
    </source>
</evidence>
<feature type="transmembrane region" description="Helical" evidence="1">
    <location>
        <begin position="239"/>
        <end position="257"/>
    </location>
</feature>
<dbReference type="OrthoDB" id="2448307at2759"/>
<feature type="transmembrane region" description="Helical" evidence="1">
    <location>
        <begin position="105"/>
        <end position="124"/>
    </location>
</feature>
<evidence type="ECO:0000313" key="3">
    <source>
        <dbReference type="EMBL" id="PVD22486.1"/>
    </source>
</evidence>
<feature type="transmembrane region" description="Helical" evidence="1">
    <location>
        <begin position="269"/>
        <end position="298"/>
    </location>
</feature>
<feature type="transmembrane region" description="Helical" evidence="1">
    <location>
        <begin position="176"/>
        <end position="200"/>
    </location>
</feature>
<feature type="transmembrane region" description="Helical" evidence="1">
    <location>
        <begin position="44"/>
        <end position="63"/>
    </location>
</feature>
<keyword evidence="1" id="KW-0472">Membrane</keyword>
<keyword evidence="4" id="KW-1185">Reference proteome</keyword>
<accession>A0A2T7NMV3</accession>
<name>A0A2T7NMV3_POMCA</name>
<evidence type="ECO:0000259" key="2">
    <source>
        <dbReference type="Pfam" id="PF25044"/>
    </source>
</evidence>
<reference evidence="3 4" key="1">
    <citation type="submission" date="2018-04" db="EMBL/GenBank/DDBJ databases">
        <title>The genome of golden apple snail Pomacea canaliculata provides insight into stress tolerance and invasive adaptation.</title>
        <authorList>
            <person name="Liu C."/>
            <person name="Liu B."/>
            <person name="Ren Y."/>
            <person name="Zhang Y."/>
            <person name="Wang H."/>
            <person name="Li S."/>
            <person name="Jiang F."/>
            <person name="Yin L."/>
            <person name="Zhang G."/>
            <person name="Qian W."/>
            <person name="Fan W."/>
        </authorList>
    </citation>
    <scope>NUCLEOTIDE SEQUENCE [LARGE SCALE GENOMIC DNA]</scope>
    <source>
        <strain evidence="3">SZHN2017</strain>
        <tissue evidence="3">Muscle</tissue>
    </source>
</reference>
<organism evidence="3 4">
    <name type="scientific">Pomacea canaliculata</name>
    <name type="common">Golden apple snail</name>
    <dbReference type="NCBI Taxonomy" id="400727"/>
    <lineage>
        <taxon>Eukaryota</taxon>
        <taxon>Metazoa</taxon>
        <taxon>Spiralia</taxon>
        <taxon>Lophotrochozoa</taxon>
        <taxon>Mollusca</taxon>
        <taxon>Gastropoda</taxon>
        <taxon>Caenogastropoda</taxon>
        <taxon>Architaenioglossa</taxon>
        <taxon>Ampullarioidea</taxon>
        <taxon>Ampullariidae</taxon>
        <taxon>Pomacea</taxon>
    </lineage>
</organism>
<comment type="caution">
    <text evidence="3">The sequence shown here is derived from an EMBL/GenBank/DDBJ whole genome shotgun (WGS) entry which is preliminary data.</text>
</comment>
<dbReference type="AlphaFoldDB" id="A0A2T7NMV3"/>
<feature type="transmembrane region" description="Helical" evidence="1">
    <location>
        <begin position="212"/>
        <end position="232"/>
    </location>
</feature>
<dbReference type="EMBL" id="PZQS01000011">
    <property type="protein sequence ID" value="PVD22486.1"/>
    <property type="molecule type" value="Genomic_DNA"/>
</dbReference>
<keyword evidence="1" id="KW-0812">Transmembrane</keyword>
<dbReference type="OMA" id="IFEPAYI"/>
<proteinExistence type="predicted"/>
<feature type="domain" description="DUF7789" evidence="2">
    <location>
        <begin position="31"/>
        <end position="150"/>
    </location>
</feature>
<keyword evidence="1" id="KW-1133">Transmembrane helix</keyword>
<sequence length="332" mass="36078">MAEAAADDAGPITFADLGIPQGPQLQESLLGKARSIKDLERKEYVYTVVAVLTLVVTTGFTIYKISTVGRDNPDFTFALILLTSSVFGIYYVVHGVLQERATEIIIFSVANFAVLMYLIVNYAAGSKDDIKLARLIIAVVLCPFLICAGVWIGVSYHQSGNLIFRTVGASTELQRICRTVFFFFDILKFDLQLAISMVLLIVVPGKLNTEEIVVLSVGSVLCLAWFVLGFYGMKYENKIGAIMFLAMSPLEVAYVIYKLVKTASVMQRFGGLAGSTIVCGVIALVVRILVVIAAVLVIRSFNKGLKQKAFGIEEHQTGNIINAEDPGSSGAH</sequence>
<evidence type="ECO:0000313" key="4">
    <source>
        <dbReference type="Proteomes" id="UP000245119"/>
    </source>
</evidence>
<protein>
    <recommendedName>
        <fullName evidence="2">DUF7789 domain-containing protein</fullName>
    </recommendedName>
</protein>
<feature type="transmembrane region" description="Helical" evidence="1">
    <location>
        <begin position="75"/>
        <end position="93"/>
    </location>
</feature>
<dbReference type="PANTHER" id="PTHR39299">
    <property type="entry name" value="TRANSMEMBRANE PROTEIN"/>
    <property type="match status" value="1"/>
</dbReference>
<dbReference type="Pfam" id="PF25044">
    <property type="entry name" value="DUF7789"/>
    <property type="match status" value="2"/>
</dbReference>